<proteinExistence type="predicted"/>
<dbReference type="EMBL" id="JAWMWH010000003">
    <property type="protein sequence ID" value="MEJ6400889.1"/>
    <property type="molecule type" value="Genomic_DNA"/>
</dbReference>
<feature type="compositionally biased region" description="Low complexity" evidence="1">
    <location>
        <begin position="64"/>
        <end position="78"/>
    </location>
</feature>
<gene>
    <name evidence="2" type="ORF">R4146_07000</name>
</gene>
<keyword evidence="3" id="KW-1185">Reference proteome</keyword>
<evidence type="ECO:0000313" key="3">
    <source>
        <dbReference type="Proteomes" id="UP001370590"/>
    </source>
</evidence>
<evidence type="ECO:0000256" key="1">
    <source>
        <dbReference type="SAM" id="MobiDB-lite"/>
    </source>
</evidence>
<dbReference type="SUPFAM" id="SSF51126">
    <property type="entry name" value="Pectin lyase-like"/>
    <property type="match status" value="1"/>
</dbReference>
<evidence type="ECO:0008006" key="4">
    <source>
        <dbReference type="Google" id="ProtNLM"/>
    </source>
</evidence>
<protein>
    <recommendedName>
        <fullName evidence="4">Pectate lyase superfamily protein domain-containing protein</fullName>
    </recommendedName>
</protein>
<dbReference type="InterPro" id="IPR012334">
    <property type="entry name" value="Pectin_lyas_fold"/>
</dbReference>
<dbReference type="InterPro" id="IPR008160">
    <property type="entry name" value="Collagen"/>
</dbReference>
<accession>A0ABU8SLY6</accession>
<dbReference type="Proteomes" id="UP001370590">
    <property type="component" value="Unassembled WGS sequence"/>
</dbReference>
<reference evidence="2 3" key="1">
    <citation type="submission" date="2023-10" db="EMBL/GenBank/DDBJ databases">
        <title>Nicoliella lavandulae sp. nov. isolated from Lavandula angustifolia flowers.</title>
        <authorList>
            <person name="Alcantara C."/>
            <person name="Zuniga M."/>
            <person name="Landete J.M."/>
            <person name="Monedero V."/>
        </authorList>
    </citation>
    <scope>NUCLEOTIDE SEQUENCE [LARGE SCALE GENOMIC DNA]</scope>
    <source>
        <strain evidence="2 3">Es01</strain>
    </source>
</reference>
<feature type="region of interest" description="Disordered" evidence="1">
    <location>
        <begin position="30"/>
        <end position="111"/>
    </location>
</feature>
<evidence type="ECO:0000313" key="2">
    <source>
        <dbReference type="EMBL" id="MEJ6400889.1"/>
    </source>
</evidence>
<dbReference type="Gene3D" id="2.160.20.10">
    <property type="entry name" value="Single-stranded right-handed beta-helix, Pectin lyase-like"/>
    <property type="match status" value="1"/>
</dbReference>
<feature type="compositionally biased region" description="Basic residues" evidence="1">
    <location>
        <begin position="35"/>
        <end position="63"/>
    </location>
</feature>
<sequence length="477" mass="51066">MNINVKRVISLLAVSTIFMSIDSIHNSSTITSASVKKKNKKVQKKIKPKITKSKIKKSKKVTKTKNINNNVINVNGTNGKDGKNGIDGKNGKDGSNGQNGKDGRDGKDGKDGKDALSGVYYNITDYGAKSSDSSVDTGAIINTIISKLPTSGGTILIPNGDFYLKTPILINRNHVRIKGINAGIRSNVDADNTSLTSGGGIRLIVAANNNTGIQIGTAKSSSRISGVEVDHLNMVGNSNQTLQTLINSTQDSDGLKIHDVALKNATHGIILNGADTPDIRDNWISELKNGVQLLGASQQAKIINNFIGAQPEGISIKLDNPYAATISDNNIYPDGFTNLEINNGDHVMVSNNNIQSYYSRAIYITGNYNTLSNNVVYIRGNKDNPKGFDKKIGDIYISGSNNVLQGNHLTSEQESEATRELIMGGNNNTIKLDTIDGAESNSKVVINGNANNNKVLYSVQNTEFQDGNNSTNVNTPS</sequence>
<dbReference type="Pfam" id="PF01391">
    <property type="entry name" value="Collagen"/>
    <property type="match status" value="1"/>
</dbReference>
<comment type="caution">
    <text evidence="2">The sequence shown here is derived from an EMBL/GenBank/DDBJ whole genome shotgun (WGS) entry which is preliminary data.</text>
</comment>
<dbReference type="RefSeq" id="WP_339960743.1">
    <property type="nucleotide sequence ID" value="NZ_JAWMWH010000003.1"/>
</dbReference>
<dbReference type="InterPro" id="IPR011050">
    <property type="entry name" value="Pectin_lyase_fold/virulence"/>
</dbReference>
<name>A0ABU8SLY6_9LACO</name>
<feature type="compositionally biased region" description="Basic and acidic residues" evidence="1">
    <location>
        <begin position="80"/>
        <end position="92"/>
    </location>
</feature>
<organism evidence="2 3">
    <name type="scientific">Nicoliella lavandulae</name>
    <dbReference type="NCBI Taxonomy" id="3082954"/>
    <lineage>
        <taxon>Bacteria</taxon>
        <taxon>Bacillati</taxon>
        <taxon>Bacillota</taxon>
        <taxon>Bacilli</taxon>
        <taxon>Lactobacillales</taxon>
        <taxon>Lactobacillaceae</taxon>
        <taxon>Nicoliella</taxon>
    </lineage>
</organism>
<feature type="compositionally biased region" description="Basic and acidic residues" evidence="1">
    <location>
        <begin position="101"/>
        <end position="111"/>
    </location>
</feature>